<dbReference type="AlphaFoldDB" id="A0A553NT46"/>
<feature type="repeat" description="WD" evidence="3">
    <location>
        <begin position="175"/>
        <end position="216"/>
    </location>
</feature>
<evidence type="ECO:0000259" key="4">
    <source>
        <dbReference type="Pfam" id="PF21031"/>
    </source>
</evidence>
<comment type="caution">
    <text evidence="5">The sequence shown here is derived from an EMBL/GenBank/DDBJ whole genome shotgun (WGS) entry which is preliminary data.</text>
</comment>
<feature type="non-terminal residue" evidence="5">
    <location>
        <position position="1"/>
    </location>
</feature>
<dbReference type="InterPro" id="IPR051179">
    <property type="entry name" value="WD_repeat_multifunction"/>
</dbReference>
<dbReference type="Pfam" id="PF21031">
    <property type="entry name" value="WDR54"/>
    <property type="match status" value="1"/>
</dbReference>
<keyword evidence="1 3" id="KW-0853">WD repeat</keyword>
<evidence type="ECO:0000256" key="3">
    <source>
        <dbReference type="PROSITE-ProRule" id="PRU00221"/>
    </source>
</evidence>
<dbReference type="InterPro" id="IPR001680">
    <property type="entry name" value="WD40_rpt"/>
</dbReference>
<evidence type="ECO:0000313" key="5">
    <source>
        <dbReference type="EMBL" id="TRY68604.1"/>
    </source>
</evidence>
<dbReference type="Proteomes" id="UP000318571">
    <property type="component" value="Chromosome 1"/>
</dbReference>
<name>A0A553NT46_TIGCA</name>
<keyword evidence="6" id="KW-1185">Reference proteome</keyword>
<dbReference type="InterPro" id="IPR036322">
    <property type="entry name" value="WD40_repeat_dom_sf"/>
</dbReference>
<dbReference type="SMART" id="SM00320">
    <property type="entry name" value="WD40"/>
    <property type="match status" value="3"/>
</dbReference>
<proteinExistence type="predicted"/>
<dbReference type="OMA" id="NICCNAK"/>
<dbReference type="SUPFAM" id="SSF50978">
    <property type="entry name" value="WD40 repeat-like"/>
    <property type="match status" value="1"/>
</dbReference>
<dbReference type="EMBL" id="VCGU01000010">
    <property type="protein sequence ID" value="TRY68604.1"/>
    <property type="molecule type" value="Genomic_DNA"/>
</dbReference>
<keyword evidence="2" id="KW-0677">Repeat</keyword>
<dbReference type="InterPro" id="IPR049546">
    <property type="entry name" value="WDR54_beta_prop"/>
</dbReference>
<organism evidence="5 6">
    <name type="scientific">Tigriopus californicus</name>
    <name type="common">Marine copepod</name>
    <dbReference type="NCBI Taxonomy" id="6832"/>
    <lineage>
        <taxon>Eukaryota</taxon>
        <taxon>Metazoa</taxon>
        <taxon>Ecdysozoa</taxon>
        <taxon>Arthropoda</taxon>
        <taxon>Crustacea</taxon>
        <taxon>Multicrustacea</taxon>
        <taxon>Hexanauplia</taxon>
        <taxon>Copepoda</taxon>
        <taxon>Harpacticoida</taxon>
        <taxon>Harpacticidae</taxon>
        <taxon>Tigriopus</taxon>
    </lineage>
</organism>
<dbReference type="PANTHER" id="PTHR19857">
    <property type="entry name" value="MITOCHONDRIAL DIVISION PROTEIN 1-RELATED"/>
    <property type="match status" value="1"/>
</dbReference>
<feature type="domain" description="WD repeat-containing protein 54 beta-propeller" evidence="4">
    <location>
        <begin position="2"/>
        <end position="255"/>
    </location>
</feature>
<evidence type="ECO:0000256" key="1">
    <source>
        <dbReference type="ARBA" id="ARBA00022574"/>
    </source>
</evidence>
<accession>A0A553NT46</accession>
<dbReference type="Gene3D" id="2.130.10.10">
    <property type="entry name" value="YVTN repeat-like/Quinoprotein amine dehydrogenase"/>
    <property type="match status" value="1"/>
</dbReference>
<evidence type="ECO:0000313" key="6">
    <source>
        <dbReference type="Proteomes" id="UP000318571"/>
    </source>
</evidence>
<dbReference type="PROSITE" id="PS50294">
    <property type="entry name" value="WD_REPEATS_REGION"/>
    <property type="match status" value="1"/>
</dbReference>
<dbReference type="PROSITE" id="PS50082">
    <property type="entry name" value="WD_REPEATS_2"/>
    <property type="match status" value="1"/>
</dbReference>
<evidence type="ECO:0000256" key="2">
    <source>
        <dbReference type="ARBA" id="ARBA00022737"/>
    </source>
</evidence>
<reference evidence="5 6" key="1">
    <citation type="journal article" date="2018" name="Nat. Ecol. Evol.">
        <title>Genomic signatures of mitonuclear coevolution across populations of Tigriopus californicus.</title>
        <authorList>
            <person name="Barreto F.S."/>
            <person name="Watson E.T."/>
            <person name="Lima T.G."/>
            <person name="Willett C.S."/>
            <person name="Edmands S."/>
            <person name="Li W."/>
            <person name="Burton R.S."/>
        </authorList>
    </citation>
    <scope>NUCLEOTIDE SEQUENCE [LARGE SCALE GENOMIC DNA]</scope>
    <source>
        <strain evidence="5 6">San Diego</strain>
    </source>
</reference>
<dbReference type="STRING" id="6832.A0A553NT46"/>
<dbReference type="InterPro" id="IPR015943">
    <property type="entry name" value="WD40/YVTN_repeat-like_dom_sf"/>
</dbReference>
<sequence length="258" mass="27829">SFYDWDGKTLVYEHNFVENGIGCDAKTISGPQVSGIAAIGANLIAVGIHTGTILLFEISSDSTQLVCRIVDSQRRHIEPVSDVASTSMMLHHAEKSSPSEVLVSGDELGRLNIWNLGSSGDGLVHRTSIDPDEKTGPVTAICLWNKVEQGVILSGFMNGSIKLFSITSGKILVDIAAHGAWITGMDLASQSGVFVSCAEDGFIRVWQLSTTGKIIEHRHSKPIQNLVMAGVKFIDPRGVSLAMSSYDSRKIRIFSKKS</sequence>
<protein>
    <recommendedName>
        <fullName evidence="4">WD repeat-containing protein 54 beta-propeller domain-containing protein</fullName>
    </recommendedName>
</protein>
<gene>
    <name evidence="5" type="ORF">TCAL_03826</name>
</gene>